<dbReference type="InterPro" id="IPR042197">
    <property type="entry name" value="Apaf_helical"/>
</dbReference>
<dbReference type="InterPro" id="IPR036388">
    <property type="entry name" value="WH-like_DNA-bd_sf"/>
</dbReference>
<dbReference type="GO" id="GO:0043531">
    <property type="term" value="F:ADP binding"/>
    <property type="evidence" value="ECO:0007669"/>
    <property type="project" value="InterPro"/>
</dbReference>
<dbReference type="Gene3D" id="1.10.10.10">
    <property type="entry name" value="Winged helix-like DNA-binding domain superfamily/Winged helix DNA-binding domain"/>
    <property type="match status" value="1"/>
</dbReference>
<dbReference type="EMBL" id="QPKB01000009">
    <property type="protein sequence ID" value="RWR91724.1"/>
    <property type="molecule type" value="Genomic_DNA"/>
</dbReference>
<evidence type="ECO:0000256" key="1">
    <source>
        <dbReference type="ARBA" id="ARBA00022614"/>
    </source>
</evidence>
<evidence type="ECO:0000256" key="2">
    <source>
        <dbReference type="ARBA" id="ARBA00022737"/>
    </source>
</evidence>
<dbReference type="Gene3D" id="3.80.10.10">
    <property type="entry name" value="Ribonuclease Inhibitor"/>
    <property type="match status" value="4"/>
</dbReference>
<dbReference type="InterPro" id="IPR032675">
    <property type="entry name" value="LRR_dom_sf"/>
</dbReference>
<dbReference type="SUPFAM" id="SSF52540">
    <property type="entry name" value="P-loop containing nucleoside triphosphate hydrolases"/>
    <property type="match status" value="1"/>
</dbReference>
<evidence type="ECO:0000313" key="7">
    <source>
        <dbReference type="Proteomes" id="UP000283530"/>
    </source>
</evidence>
<feature type="domain" description="Disease resistance protein winged helix" evidence="4">
    <location>
        <begin position="97"/>
        <end position="163"/>
    </location>
</feature>
<evidence type="ECO:0000259" key="4">
    <source>
        <dbReference type="Pfam" id="PF23559"/>
    </source>
</evidence>
<dbReference type="Pfam" id="PF25019">
    <property type="entry name" value="LRR_R13L1-DRL21"/>
    <property type="match status" value="1"/>
</dbReference>
<dbReference type="Gene3D" id="1.10.8.430">
    <property type="entry name" value="Helical domain of apoptotic protease-activating factors"/>
    <property type="match status" value="1"/>
</dbReference>
<gene>
    <name evidence="6" type="ORF">CKAN_02089200</name>
</gene>
<sequence length="965" mass="109945">MSAAESWTLFEKVAHPPTGFVSIGEEIVRKCGGVPLAIKTLGGMLRNETSEREWQSVRDSELWKRTDNEGGILSIIRLSYDHLTSSLKQCFAYCAVIPKGRRFKKDVLIKQWIAQGFIHSENELLEEEGEKYFNELLQRSLFQVEGETAGNDTYKMHDLIHDLLKSITEKECLVVEESMMNDLTRHLALCNDETRHLTLWIDEWARDPKNLDALKKCKKLRSMITYGYYHYFDINVCLSFRCLRVLDLSSKNIYFLPNSIDKLRHLRYFDVSYTGITKLPETICNLHNLQTLRVLGIYLHKWPQNMKRMISLRHIEFDRAIEYDGRYHACPLPKGIGELTFLRTLPDFIIAKESGAQIEELKDLNLLWGNIHIGGLDNITNVGCAGEADLKAKKHVNSLKLSWSGDETVAAEGNAKEVIEILEPHSDLKELSVENYMGLGFPSWMTEKLTNLKKISLISLSSCKRCEHLPPVGQLDFLESLEIDTMDAVKHIVEFDGSHNYKDLFPSLTDFHLRNMPNLERWSSPQEDGNGDEQGRERDKQVIFKCLRTLSISNCPKLICLPMFLVPALEELKMSGVGCESIKCSRSHSLKTVDLFDMLNLDRWLLQEVDSDKDEQVTFGSLRTLRISKCPKLICLPQLLLPALEKLEMREVGCERIDFSTSKSLKEVELDEMPNLERWSSQEGDDDEQVVFNSLVELNVSGCPRMVRLPHFLPSLEELYLFNSNEMLLGSLANYTSLSKLSIDALPEVKHLPEEFGRNHTSLRELRISNCPKLISLSNQLENLLGLQKLVVEGCNDLVLSLPDGLQQQQQQQQRSPPLNSLKVLEISHSCEKQTSLPGDGIALPSLKKLRIDSCENIESLSPDMLKNLTKLTITDSSEVWFSKVLKSMENLASLTFLSIEYCPGMSSLPEGLQCLKNLKRLRILECPGLERLKLEEGQDWHKIAHVPYISIRGIDQTTCGESSD</sequence>
<dbReference type="OrthoDB" id="10257471at2759"/>
<keyword evidence="7" id="KW-1185">Reference proteome</keyword>
<feature type="domain" description="R13L1/DRL21-like LRR repeat region" evidence="5">
    <location>
        <begin position="358"/>
        <end position="486"/>
    </location>
</feature>
<comment type="caution">
    <text evidence="6">The sequence shown here is derived from an EMBL/GenBank/DDBJ whole genome shotgun (WGS) entry which is preliminary data.</text>
</comment>
<dbReference type="InterPro" id="IPR058922">
    <property type="entry name" value="WHD_DRP"/>
</dbReference>
<evidence type="ECO:0000256" key="3">
    <source>
        <dbReference type="ARBA" id="ARBA00022821"/>
    </source>
</evidence>
<dbReference type="SUPFAM" id="SSF52058">
    <property type="entry name" value="L domain-like"/>
    <property type="match status" value="2"/>
</dbReference>
<organism evidence="6 7">
    <name type="scientific">Cinnamomum micranthum f. kanehirae</name>
    <dbReference type="NCBI Taxonomy" id="337451"/>
    <lineage>
        <taxon>Eukaryota</taxon>
        <taxon>Viridiplantae</taxon>
        <taxon>Streptophyta</taxon>
        <taxon>Embryophyta</taxon>
        <taxon>Tracheophyta</taxon>
        <taxon>Spermatophyta</taxon>
        <taxon>Magnoliopsida</taxon>
        <taxon>Magnoliidae</taxon>
        <taxon>Laurales</taxon>
        <taxon>Lauraceae</taxon>
        <taxon>Cinnamomum</taxon>
    </lineage>
</organism>
<dbReference type="FunFam" id="1.10.10.10:FF:000322">
    <property type="entry name" value="Probable disease resistance protein At1g63360"/>
    <property type="match status" value="1"/>
</dbReference>
<keyword evidence="2" id="KW-0677">Repeat</keyword>
<accession>A0A443PLS1</accession>
<evidence type="ECO:0000313" key="6">
    <source>
        <dbReference type="EMBL" id="RWR91724.1"/>
    </source>
</evidence>
<reference evidence="6 7" key="1">
    <citation type="journal article" date="2019" name="Nat. Plants">
        <title>Stout camphor tree genome fills gaps in understanding of flowering plant genome evolution.</title>
        <authorList>
            <person name="Chaw S.M."/>
            <person name="Liu Y.C."/>
            <person name="Wu Y.W."/>
            <person name="Wang H.Y."/>
            <person name="Lin C.I."/>
            <person name="Wu C.S."/>
            <person name="Ke H.M."/>
            <person name="Chang L.Y."/>
            <person name="Hsu C.Y."/>
            <person name="Yang H.T."/>
            <person name="Sudianto E."/>
            <person name="Hsu M.H."/>
            <person name="Wu K.P."/>
            <person name="Wang L.N."/>
            <person name="Leebens-Mack J.H."/>
            <person name="Tsai I.J."/>
        </authorList>
    </citation>
    <scope>NUCLEOTIDE SEQUENCE [LARGE SCALE GENOMIC DNA]</scope>
    <source>
        <strain evidence="7">cv. Chaw 1501</strain>
        <tissue evidence="6">Young leaves</tissue>
    </source>
</reference>
<dbReference type="Pfam" id="PF23559">
    <property type="entry name" value="WHD_DRP"/>
    <property type="match status" value="1"/>
</dbReference>
<dbReference type="AlphaFoldDB" id="A0A443PLS1"/>
<dbReference type="InterPro" id="IPR027417">
    <property type="entry name" value="P-loop_NTPase"/>
</dbReference>
<keyword evidence="1" id="KW-0433">Leucine-rich repeat</keyword>
<dbReference type="PANTHER" id="PTHR36766:SF70">
    <property type="entry name" value="DISEASE RESISTANCE PROTEIN RGA4"/>
    <property type="match status" value="1"/>
</dbReference>
<proteinExistence type="predicted"/>
<protein>
    <submittedName>
        <fullName evidence="6">Putative disease resistance RPP13-like protein 1</fullName>
    </submittedName>
</protein>
<evidence type="ECO:0000259" key="5">
    <source>
        <dbReference type="Pfam" id="PF25019"/>
    </source>
</evidence>
<dbReference type="Proteomes" id="UP000283530">
    <property type="component" value="Unassembled WGS sequence"/>
</dbReference>
<dbReference type="InterPro" id="IPR056789">
    <property type="entry name" value="LRR_R13L1-DRL21"/>
</dbReference>
<dbReference type="PANTHER" id="PTHR36766">
    <property type="entry name" value="PLANT BROAD-SPECTRUM MILDEW RESISTANCE PROTEIN RPW8"/>
    <property type="match status" value="1"/>
</dbReference>
<dbReference type="GO" id="GO:0006952">
    <property type="term" value="P:defense response"/>
    <property type="evidence" value="ECO:0007669"/>
    <property type="project" value="UniProtKB-KW"/>
</dbReference>
<name>A0A443PLS1_9MAGN</name>
<keyword evidence="3" id="KW-0611">Plant defense</keyword>